<dbReference type="CDD" id="cd02440">
    <property type="entry name" value="AdoMet_MTases"/>
    <property type="match status" value="1"/>
</dbReference>
<dbReference type="InterPro" id="IPR029063">
    <property type="entry name" value="SAM-dependent_MTases_sf"/>
</dbReference>
<dbReference type="Pfam" id="PF26049">
    <property type="entry name" value="RLMG_N"/>
    <property type="match status" value="1"/>
</dbReference>
<evidence type="ECO:0000256" key="4">
    <source>
        <dbReference type="ARBA" id="ARBA00022679"/>
    </source>
</evidence>
<evidence type="ECO:0000256" key="3">
    <source>
        <dbReference type="ARBA" id="ARBA00022603"/>
    </source>
</evidence>
<dbReference type="PANTHER" id="PTHR47816">
    <property type="entry name" value="RIBOSOMAL RNA SMALL SUBUNIT METHYLTRANSFERASE C"/>
    <property type="match status" value="1"/>
</dbReference>
<accession>H6L8M1</accession>
<sequence length="363" mass="41319">MFQFEFRGRPFKLQRYPQTTNRSLVPVSAAQAYLLRLLEEGELPLTDQPLVYNDRFGAWALALSGWEPQLVPNYASQKKAWTKNFLLNGLDLDQLHYCLPLEQAQACSQALMLVPKSMDLFELQLQQAHQALKEDGSIHAAFMTRHFTPSMLQIAQKYFEQVEQSRAWKKARILSMRGKKSLAGQSLMRSIYYESDSYQQYYGVFSAKQVDKGSRFFIENWLVQEEEGQLLDLACGNGILAHQYLKRAPKMQAQLTDDAYLAIASSQLNLPEASAVWTDNLSHIPAGSLDLVLSNPPFHFGHENNIEVSLGLFQAVKPLLKPNGSMQIVANRHLNYSSQLERIYARVDCLAQNLAFEVLRVEL</sequence>
<dbReference type="AlphaFoldDB" id="H6L8M1"/>
<dbReference type="GO" id="GO:0008757">
    <property type="term" value="F:S-adenosylmethionine-dependent methyltransferase activity"/>
    <property type="evidence" value="ECO:0007669"/>
    <property type="project" value="InterPro"/>
</dbReference>
<dbReference type="PROSITE" id="PS00092">
    <property type="entry name" value="N6_MTASE"/>
    <property type="match status" value="1"/>
</dbReference>
<dbReference type="eggNOG" id="COG2813">
    <property type="taxonomic scope" value="Bacteria"/>
</dbReference>
<feature type="domain" description="Methyltransferase small" evidence="6">
    <location>
        <begin position="202"/>
        <end position="360"/>
    </location>
</feature>
<evidence type="ECO:0000256" key="5">
    <source>
        <dbReference type="ARBA" id="ARBA00022691"/>
    </source>
</evidence>
<dbReference type="InterPro" id="IPR058679">
    <property type="entry name" value="RlmG_N"/>
</dbReference>
<evidence type="ECO:0000313" key="9">
    <source>
        <dbReference type="Proteomes" id="UP000007519"/>
    </source>
</evidence>
<proteinExistence type="predicted"/>
<dbReference type="OrthoDB" id="29650at2"/>
<organism evidence="8 9">
    <name type="scientific">Saprospira grandis (strain Lewin)</name>
    <dbReference type="NCBI Taxonomy" id="984262"/>
    <lineage>
        <taxon>Bacteria</taxon>
        <taxon>Pseudomonadati</taxon>
        <taxon>Bacteroidota</taxon>
        <taxon>Saprospiria</taxon>
        <taxon>Saprospirales</taxon>
        <taxon>Saprospiraceae</taxon>
        <taxon>Saprospira</taxon>
    </lineage>
</organism>
<dbReference type="InterPro" id="IPR002052">
    <property type="entry name" value="DNA_methylase_N6_adenine_CS"/>
</dbReference>
<protein>
    <submittedName>
        <fullName evidence="8">rRNA (Guanine-N(2)-)-methyltransferase</fullName>
    </submittedName>
</protein>
<keyword evidence="2" id="KW-0698">rRNA processing</keyword>
<evidence type="ECO:0000313" key="8">
    <source>
        <dbReference type="EMBL" id="AFC26746.1"/>
    </source>
</evidence>
<evidence type="ECO:0000256" key="1">
    <source>
        <dbReference type="ARBA" id="ARBA00022490"/>
    </source>
</evidence>
<dbReference type="GO" id="GO:0003676">
    <property type="term" value="F:nucleic acid binding"/>
    <property type="evidence" value="ECO:0007669"/>
    <property type="project" value="InterPro"/>
</dbReference>
<dbReference type="EMBL" id="CP002831">
    <property type="protein sequence ID" value="AFC26746.1"/>
    <property type="molecule type" value="Genomic_DNA"/>
</dbReference>
<dbReference type="Gene3D" id="3.40.50.150">
    <property type="entry name" value="Vaccinia Virus protein VP39"/>
    <property type="match status" value="2"/>
</dbReference>
<dbReference type="HOGENOM" id="CLU_040288_4_0_10"/>
<dbReference type="InterPro" id="IPR007848">
    <property type="entry name" value="Small_mtfrase_dom"/>
</dbReference>
<dbReference type="KEGG" id="sgn:SGRA_4031"/>
<dbReference type="GO" id="GO:0008170">
    <property type="term" value="F:N-methyltransferase activity"/>
    <property type="evidence" value="ECO:0007669"/>
    <property type="project" value="UniProtKB-ARBA"/>
</dbReference>
<gene>
    <name evidence="8" type="ordered locus">SGRA_4031</name>
</gene>
<keyword evidence="3" id="KW-0489">Methyltransferase</keyword>
<keyword evidence="5" id="KW-0949">S-adenosyl-L-methionine</keyword>
<keyword evidence="9" id="KW-1185">Reference proteome</keyword>
<feature type="domain" description="RlmG N-terminal" evidence="7">
    <location>
        <begin position="2"/>
        <end position="177"/>
    </location>
</feature>
<dbReference type="SUPFAM" id="SSF53335">
    <property type="entry name" value="S-adenosyl-L-methionine-dependent methyltransferases"/>
    <property type="match status" value="1"/>
</dbReference>
<dbReference type="Proteomes" id="UP000007519">
    <property type="component" value="Chromosome"/>
</dbReference>
<evidence type="ECO:0000259" key="7">
    <source>
        <dbReference type="Pfam" id="PF26049"/>
    </source>
</evidence>
<dbReference type="RefSeq" id="WP_015694328.1">
    <property type="nucleotide sequence ID" value="NC_016940.1"/>
</dbReference>
<evidence type="ECO:0000256" key="2">
    <source>
        <dbReference type="ARBA" id="ARBA00022552"/>
    </source>
</evidence>
<dbReference type="Pfam" id="PF05175">
    <property type="entry name" value="MTS"/>
    <property type="match status" value="1"/>
</dbReference>
<dbReference type="InterPro" id="IPR046977">
    <property type="entry name" value="RsmC/RlmG"/>
</dbReference>
<dbReference type="STRING" id="984262.SGRA_4031"/>
<dbReference type="PANTHER" id="PTHR47816:SF5">
    <property type="entry name" value="RIBOSOMAL RNA LARGE SUBUNIT METHYLTRANSFERASE G"/>
    <property type="match status" value="1"/>
</dbReference>
<reference evidence="8 9" key="1">
    <citation type="journal article" date="2012" name="Stand. Genomic Sci.">
        <title>Complete genome sequencing and analysis of Saprospira grandis str. Lewin, a predatory marine bacterium.</title>
        <authorList>
            <person name="Saw J.H."/>
            <person name="Yuryev A."/>
            <person name="Kanbe M."/>
            <person name="Hou S."/>
            <person name="Young A.G."/>
            <person name="Aizawa S."/>
            <person name="Alam M."/>
        </authorList>
    </citation>
    <scope>NUCLEOTIDE SEQUENCE [LARGE SCALE GENOMIC DNA]</scope>
    <source>
        <strain evidence="8 9">Lewin</strain>
    </source>
</reference>
<name>H6L8M1_SAPGL</name>
<dbReference type="GO" id="GO:0006364">
    <property type="term" value="P:rRNA processing"/>
    <property type="evidence" value="ECO:0007669"/>
    <property type="project" value="UniProtKB-KW"/>
</dbReference>
<evidence type="ECO:0000259" key="6">
    <source>
        <dbReference type="Pfam" id="PF05175"/>
    </source>
</evidence>
<dbReference type="GO" id="GO:0032259">
    <property type="term" value="P:methylation"/>
    <property type="evidence" value="ECO:0007669"/>
    <property type="project" value="UniProtKB-KW"/>
</dbReference>
<keyword evidence="1" id="KW-0963">Cytoplasm</keyword>
<keyword evidence="4" id="KW-0808">Transferase</keyword>